<gene>
    <name evidence="3" type="ORF">Tci_001522</name>
</gene>
<sequence length="686" mass="79270">MTKVIDHVSKYNSTSITLKKFDYGNLQMDLQDKGVIDSGCSRHMTGNMSYLTDYKEIDRGYATFGGNPKGEKITSKVLLRVPRKNNMYSVDLKNIVPKEGLTCLFSKSTSDESKLWHRRLGHLNFKTMNKLVKGNLVRGLPSKLFEMLKHVLLSKGKTTQSLFDHEDANEETDMNNMDATIQVSPAPTTRIHKNHPLDQIKEEVYVCQPLGFKDPDFPDKVYKVEKALYGLHQAHRAWYETLSIYLLDNGFHRGKIDKTLFIRRHKDDIFLIQVYVDDIIFGLTKKELCNAFEQMMHEKFQMSSMGELTFFLGLQVKQKPDIMFAVCACARYQVNLKVLHLHAMKRIFRKSARMKTERELCKKRQSDLVRKRIKRIGGGPRSQETMRDTIAQTRVESFDDNKDLGEDASKQKRINDIDADEGIALVSTHDDAEMFDTNQDLRGEEVFVAQQDKNIVEKEVDVAQIQVTTVVTTPIISTDEVTLAQELTELKHTKPKAKAKGIVFHEPEETYEAQKERSYPVDEEVTLKLQAKFDKEQRLVGMMFDRAFKRVNTFVDYITELVEESSKKAKVEVTEAELKQLVKIIPDEEGVAIDAIPLVVKPPSIVDWKIQKEGKKSYCKIIRTDGSSKIYLIFSHMLKYFDREDVETLWKLVKAKYRSTRPEGDYERVLWVYLKVMFDPHVEDDV</sequence>
<dbReference type="EMBL" id="BKCJ010000078">
    <property type="protein sequence ID" value="GEU29544.1"/>
    <property type="molecule type" value="Genomic_DNA"/>
</dbReference>
<protein>
    <submittedName>
        <fullName evidence="3">Uncharacterized mitochondrial protein AtMg00810-like</fullName>
    </submittedName>
</protein>
<reference evidence="3" key="1">
    <citation type="journal article" date="2019" name="Sci. Rep.">
        <title>Draft genome of Tanacetum cinerariifolium, the natural source of mosquito coil.</title>
        <authorList>
            <person name="Yamashiro T."/>
            <person name="Shiraishi A."/>
            <person name="Satake H."/>
            <person name="Nakayama K."/>
        </authorList>
    </citation>
    <scope>NUCLEOTIDE SEQUENCE</scope>
</reference>
<comment type="caution">
    <text evidence="3">The sequence shown here is derived from an EMBL/GenBank/DDBJ whole genome shotgun (WGS) entry which is preliminary data.</text>
</comment>
<feature type="domain" description="GAG-pre-integrase" evidence="2">
    <location>
        <begin position="86"/>
        <end position="151"/>
    </location>
</feature>
<organism evidence="3">
    <name type="scientific">Tanacetum cinerariifolium</name>
    <name type="common">Dalmatian daisy</name>
    <name type="synonym">Chrysanthemum cinerariifolium</name>
    <dbReference type="NCBI Taxonomy" id="118510"/>
    <lineage>
        <taxon>Eukaryota</taxon>
        <taxon>Viridiplantae</taxon>
        <taxon>Streptophyta</taxon>
        <taxon>Embryophyta</taxon>
        <taxon>Tracheophyta</taxon>
        <taxon>Spermatophyta</taxon>
        <taxon>Magnoliopsida</taxon>
        <taxon>eudicotyledons</taxon>
        <taxon>Gunneridae</taxon>
        <taxon>Pentapetalae</taxon>
        <taxon>asterids</taxon>
        <taxon>campanulids</taxon>
        <taxon>Asterales</taxon>
        <taxon>Asteraceae</taxon>
        <taxon>Asteroideae</taxon>
        <taxon>Anthemideae</taxon>
        <taxon>Anthemidinae</taxon>
        <taxon>Tanacetum</taxon>
    </lineage>
</organism>
<evidence type="ECO:0000259" key="1">
    <source>
        <dbReference type="Pfam" id="PF07727"/>
    </source>
</evidence>
<proteinExistence type="predicted"/>
<dbReference type="InterPro" id="IPR013103">
    <property type="entry name" value="RVT_2"/>
</dbReference>
<dbReference type="Pfam" id="PF13976">
    <property type="entry name" value="gag_pre-integrs"/>
    <property type="match status" value="1"/>
</dbReference>
<dbReference type="Pfam" id="PF07727">
    <property type="entry name" value="RVT_2"/>
    <property type="match status" value="1"/>
</dbReference>
<name>A0A699GID0_TANCI</name>
<feature type="domain" description="Reverse transcriptase Ty1/copia-type" evidence="1">
    <location>
        <begin position="199"/>
        <end position="323"/>
    </location>
</feature>
<accession>A0A699GID0</accession>
<evidence type="ECO:0000313" key="3">
    <source>
        <dbReference type="EMBL" id="GEU29544.1"/>
    </source>
</evidence>
<dbReference type="AlphaFoldDB" id="A0A699GID0"/>
<evidence type="ECO:0000259" key="2">
    <source>
        <dbReference type="Pfam" id="PF13976"/>
    </source>
</evidence>
<dbReference type="InterPro" id="IPR025724">
    <property type="entry name" value="GAG-pre-integrase_dom"/>
</dbReference>